<organism evidence="2 3">
    <name type="scientific">Enemella evansiae</name>
    <dbReference type="NCBI Taxonomy" id="2016499"/>
    <lineage>
        <taxon>Bacteria</taxon>
        <taxon>Bacillati</taxon>
        <taxon>Actinomycetota</taxon>
        <taxon>Actinomycetes</taxon>
        <taxon>Propionibacteriales</taxon>
        <taxon>Propionibacteriaceae</taxon>
        <taxon>Enemella</taxon>
    </lineage>
</organism>
<dbReference type="EMBL" id="NMVO01000002">
    <property type="protein sequence ID" value="OYO16722.1"/>
    <property type="molecule type" value="Genomic_DNA"/>
</dbReference>
<evidence type="ECO:0000259" key="1">
    <source>
        <dbReference type="Pfam" id="PF12697"/>
    </source>
</evidence>
<dbReference type="Gene3D" id="3.40.50.1820">
    <property type="entry name" value="alpha/beta hydrolase"/>
    <property type="match status" value="1"/>
</dbReference>
<keyword evidence="3" id="KW-1185">Reference proteome</keyword>
<evidence type="ECO:0000313" key="3">
    <source>
        <dbReference type="Proteomes" id="UP000215896"/>
    </source>
</evidence>
<evidence type="ECO:0000313" key="2">
    <source>
        <dbReference type="EMBL" id="OYO16722.1"/>
    </source>
</evidence>
<dbReference type="OrthoDB" id="63519at2"/>
<dbReference type="AlphaFoldDB" id="A0A255GMV1"/>
<dbReference type="InterPro" id="IPR029058">
    <property type="entry name" value="AB_hydrolase_fold"/>
</dbReference>
<protein>
    <submittedName>
        <fullName evidence="2">Alpha/beta hydrolase</fullName>
    </submittedName>
</protein>
<sequence length="254" mass="27954">MDTIPHKVTGSGDHTVFWLHGWFGSSSAWGSMPRMLDGDRFRHIFVDYRGHGQRRTEGGDYTLDEIAADVLALAEDLGVDRFSLVGHSMGGAGALRVLSQAPDRVHRIVGIAPVGATPTPFDEPTRELFFGAPDDREKRYAIVDFTTGNRNTESWVNRTVAHSMEQSSTEAFRGHLKSWAEADFADDLTGVRVPALVIVGEHDRVLDEETVRQTWGAVLPDVRIAVMANAGHYPADETPVQTATVVERFLAEAD</sequence>
<dbReference type="GO" id="GO:0016787">
    <property type="term" value="F:hydrolase activity"/>
    <property type="evidence" value="ECO:0007669"/>
    <property type="project" value="UniProtKB-KW"/>
</dbReference>
<dbReference type="RefSeq" id="WP_094404763.1">
    <property type="nucleotide sequence ID" value="NZ_NMVO01000002.1"/>
</dbReference>
<proteinExistence type="predicted"/>
<dbReference type="PRINTS" id="PR00111">
    <property type="entry name" value="ABHYDROLASE"/>
</dbReference>
<accession>A0A255GMV1</accession>
<dbReference type="InterPro" id="IPR000073">
    <property type="entry name" value="AB_hydrolase_1"/>
</dbReference>
<dbReference type="Proteomes" id="UP000215896">
    <property type="component" value="Unassembled WGS sequence"/>
</dbReference>
<gene>
    <name evidence="2" type="ORF">CGZ94_03565</name>
</gene>
<dbReference type="SUPFAM" id="SSF53474">
    <property type="entry name" value="alpha/beta-Hydrolases"/>
    <property type="match status" value="1"/>
</dbReference>
<dbReference type="InterPro" id="IPR050228">
    <property type="entry name" value="Carboxylesterase_BioH"/>
</dbReference>
<comment type="caution">
    <text evidence="2">The sequence shown here is derived from an EMBL/GenBank/DDBJ whole genome shotgun (WGS) entry which is preliminary data.</text>
</comment>
<reference evidence="2 3" key="1">
    <citation type="submission" date="2017-07" db="EMBL/GenBank/DDBJ databases">
        <title>Draft whole genome sequences of clinical Proprionibacteriaceae strains.</title>
        <authorList>
            <person name="Bernier A.-M."/>
            <person name="Bernard K."/>
            <person name="Domingo M.-C."/>
        </authorList>
    </citation>
    <scope>NUCLEOTIDE SEQUENCE [LARGE SCALE GENOMIC DNA]</scope>
    <source>
        <strain evidence="2 3">NML 030167</strain>
    </source>
</reference>
<dbReference type="PANTHER" id="PTHR43194:SF2">
    <property type="entry name" value="PEROXISOMAL MEMBRANE PROTEIN LPX1"/>
    <property type="match status" value="1"/>
</dbReference>
<feature type="domain" description="AB hydrolase-1" evidence="1">
    <location>
        <begin position="16"/>
        <end position="243"/>
    </location>
</feature>
<dbReference type="PANTHER" id="PTHR43194">
    <property type="entry name" value="HYDROLASE ALPHA/BETA FOLD FAMILY"/>
    <property type="match status" value="1"/>
</dbReference>
<name>A0A255GMV1_9ACTN</name>
<dbReference type="Pfam" id="PF12697">
    <property type="entry name" value="Abhydrolase_6"/>
    <property type="match status" value="1"/>
</dbReference>
<keyword evidence="2" id="KW-0378">Hydrolase</keyword>